<dbReference type="Gene3D" id="1.20.5.110">
    <property type="match status" value="1"/>
</dbReference>
<evidence type="ECO:0000313" key="2">
    <source>
        <dbReference type="EMBL" id="KAH9510710.1"/>
    </source>
</evidence>
<evidence type="ECO:0000313" key="1">
    <source>
        <dbReference type="EMBL" id="KAH7636966.1"/>
    </source>
</evidence>
<evidence type="ECO:0000313" key="3">
    <source>
        <dbReference type="Proteomes" id="UP000790347"/>
    </source>
</evidence>
<reference evidence="1" key="2">
    <citation type="submission" date="2020-06" db="EMBL/GenBank/DDBJ databases">
        <authorList>
            <person name="Ji K."/>
            <person name="Li J."/>
        </authorList>
    </citation>
    <scope>NUCLEOTIDE SEQUENCE</scope>
    <source>
        <strain evidence="1">JKM2019</strain>
        <tissue evidence="1">Whole body</tissue>
    </source>
</reference>
<protein>
    <submittedName>
        <fullName evidence="2">Uncharacterized protein</fullName>
    </submittedName>
</protein>
<reference evidence="2" key="4">
    <citation type="journal article" date="2022" name="Res Sq">
        <title>Comparative Genomics Reveals Insights into the Divergent Evolution of Astigmatic Mites and Household Pest Adaptations.</title>
        <authorList>
            <person name="Xiong Q."/>
            <person name="Wan A.T.-Y."/>
            <person name="Liu X.-Y."/>
            <person name="Fung C.S.-H."/>
            <person name="Xiao X."/>
            <person name="Malainual N."/>
            <person name="Hou J."/>
            <person name="Wang L."/>
            <person name="Wang M."/>
            <person name="Yang K."/>
            <person name="Cui Y."/>
            <person name="Leung E."/>
            <person name="Nong W."/>
            <person name="Shin S.-K."/>
            <person name="Au S."/>
            <person name="Jeong K.Y."/>
            <person name="Chew F.T."/>
            <person name="Hui J."/>
            <person name="Leung T.F."/>
            <person name="Tungtrongchitr A."/>
            <person name="Zhong N."/>
            <person name="Liu Z."/>
            <person name="Tsui S."/>
        </authorList>
    </citation>
    <scope>NUCLEOTIDE SEQUENCE</scope>
    <source>
        <strain evidence="2">Derf</strain>
        <tissue evidence="2">Whole organism</tissue>
    </source>
</reference>
<dbReference type="Proteomes" id="UP000790347">
    <property type="component" value="Unassembled WGS sequence"/>
</dbReference>
<reference evidence="1" key="3">
    <citation type="journal article" date="2021" name="World Allergy Organ. J.">
        <title>Chromosome-level assembly of Dermatophagoides farinae genome and transcriptome reveals two novel allergens Der f 37 and Der f 39.</title>
        <authorList>
            <person name="Chen J."/>
            <person name="Cai Z."/>
            <person name="Fan D."/>
            <person name="Hu J."/>
            <person name="Hou Y."/>
            <person name="He Y."/>
            <person name="Zhang Z."/>
            <person name="Zhao Z."/>
            <person name="Gao P."/>
            <person name="Hu W."/>
            <person name="Sun J."/>
            <person name="Li J."/>
            <person name="Ji K."/>
        </authorList>
    </citation>
    <scope>NUCLEOTIDE SEQUENCE</scope>
    <source>
        <strain evidence="1">JKM2019</strain>
    </source>
</reference>
<reference evidence="2" key="1">
    <citation type="submission" date="2013-05" db="EMBL/GenBank/DDBJ databases">
        <authorList>
            <person name="Yim A.K.Y."/>
            <person name="Chan T.F."/>
            <person name="Ji K.M."/>
            <person name="Liu X.Y."/>
            <person name="Zhou J.W."/>
            <person name="Li R.Q."/>
            <person name="Yang K.Y."/>
            <person name="Li J."/>
            <person name="Li M."/>
            <person name="Law P.T.W."/>
            <person name="Wu Y.L."/>
            <person name="Cai Z.L."/>
            <person name="Qin H."/>
            <person name="Bao Y."/>
            <person name="Leung R.K.K."/>
            <person name="Ng P.K.S."/>
            <person name="Zou J."/>
            <person name="Zhong X.J."/>
            <person name="Ran P.X."/>
            <person name="Zhong N.S."/>
            <person name="Liu Z.G."/>
            <person name="Tsui S.K.W."/>
        </authorList>
    </citation>
    <scope>NUCLEOTIDE SEQUENCE</scope>
    <source>
        <strain evidence="2">Derf</strain>
        <tissue evidence="2">Whole organism</tissue>
    </source>
</reference>
<organism evidence="2 3">
    <name type="scientific">Dermatophagoides farinae</name>
    <name type="common">American house dust mite</name>
    <dbReference type="NCBI Taxonomy" id="6954"/>
    <lineage>
        <taxon>Eukaryota</taxon>
        <taxon>Metazoa</taxon>
        <taxon>Ecdysozoa</taxon>
        <taxon>Arthropoda</taxon>
        <taxon>Chelicerata</taxon>
        <taxon>Arachnida</taxon>
        <taxon>Acari</taxon>
        <taxon>Acariformes</taxon>
        <taxon>Sarcoptiformes</taxon>
        <taxon>Astigmata</taxon>
        <taxon>Psoroptidia</taxon>
        <taxon>Analgoidea</taxon>
        <taxon>Pyroglyphidae</taxon>
        <taxon>Dermatophagoidinae</taxon>
        <taxon>Dermatophagoides</taxon>
    </lineage>
</organism>
<name>A0A922HTJ5_DERFA</name>
<comment type="caution">
    <text evidence="2">The sequence shown here is derived from an EMBL/GenBank/DDBJ whole genome shotgun (WGS) entry which is preliminary data.</text>
</comment>
<keyword evidence="3" id="KW-1185">Reference proteome</keyword>
<gene>
    <name evidence="2" type="ORF">DERF_009219</name>
    <name evidence="1" type="ORF">HUG17_7172</name>
</gene>
<dbReference type="EMBL" id="ASGP02000004">
    <property type="protein sequence ID" value="KAH9510710.1"/>
    <property type="molecule type" value="Genomic_DNA"/>
</dbReference>
<sequence>MDSFTDSECLRLDIIDDWKNREFMHKITDLFTNFTNKLNRMGIVWQTKMKILNQKLEIIEKQINLLENQIYSNNNFNKMVIDYEQKDFDDDFE</sequence>
<accession>A0A922HTJ5</accession>
<dbReference type="Proteomes" id="UP000828236">
    <property type="component" value="Unassembled WGS sequence"/>
</dbReference>
<dbReference type="EMBL" id="SDOV01000009">
    <property type="protein sequence ID" value="KAH7636966.1"/>
    <property type="molecule type" value="Genomic_DNA"/>
</dbReference>
<dbReference type="AlphaFoldDB" id="A0A922HTJ5"/>
<proteinExistence type="predicted"/>